<protein>
    <submittedName>
        <fullName evidence="2">Uncharacterized protein</fullName>
    </submittedName>
</protein>
<proteinExistence type="predicted"/>
<keyword evidence="1" id="KW-0812">Transmembrane</keyword>
<dbReference type="AlphaFoldDB" id="A0A4R1NC10"/>
<reference evidence="2 3" key="1">
    <citation type="submission" date="2019-02" db="EMBL/GenBank/DDBJ databases">
        <title>Investigation of anaerobic lignin degradation for improved lignocellulosic biofuels.</title>
        <authorList>
            <person name="Deangelis K."/>
        </authorList>
    </citation>
    <scope>NUCLEOTIDE SEQUENCE [LARGE SCALE GENOMIC DNA]</scope>
    <source>
        <strain evidence="2 3">159R</strain>
    </source>
</reference>
<evidence type="ECO:0000256" key="1">
    <source>
        <dbReference type="SAM" id="Phobius"/>
    </source>
</evidence>
<keyword evidence="1" id="KW-0472">Membrane</keyword>
<gene>
    <name evidence="2" type="ORF">EZJ58_3188</name>
</gene>
<keyword evidence="3" id="KW-1185">Reference proteome</keyword>
<organism evidence="2 3">
    <name type="scientific">Sodalis ligni</name>
    <dbReference type="NCBI Taxonomy" id="2697027"/>
    <lineage>
        <taxon>Bacteria</taxon>
        <taxon>Pseudomonadati</taxon>
        <taxon>Pseudomonadota</taxon>
        <taxon>Gammaproteobacteria</taxon>
        <taxon>Enterobacterales</taxon>
        <taxon>Bruguierivoracaceae</taxon>
        <taxon>Sodalis</taxon>
    </lineage>
</organism>
<evidence type="ECO:0000313" key="2">
    <source>
        <dbReference type="EMBL" id="TCL05034.1"/>
    </source>
</evidence>
<sequence length="74" mass="8579">MIRSIISVFAFGTFFIFIFHAGFTLCMKVYFSFIERSPINYTFNNFKEAVFIGITVGGGTAIINCIWLMRKYKK</sequence>
<comment type="caution">
    <text evidence="2">The sequence shown here is derived from an EMBL/GenBank/DDBJ whole genome shotgun (WGS) entry which is preliminary data.</text>
</comment>
<name>A0A4R1NC10_9GAMM</name>
<accession>A0A4R1NC10</accession>
<dbReference type="Proteomes" id="UP000294555">
    <property type="component" value="Unassembled WGS sequence"/>
</dbReference>
<dbReference type="EMBL" id="SJOI01000001">
    <property type="protein sequence ID" value="TCL05034.1"/>
    <property type="molecule type" value="Genomic_DNA"/>
</dbReference>
<keyword evidence="1" id="KW-1133">Transmembrane helix</keyword>
<feature type="transmembrane region" description="Helical" evidence="1">
    <location>
        <begin position="7"/>
        <end position="30"/>
    </location>
</feature>
<evidence type="ECO:0000313" key="3">
    <source>
        <dbReference type="Proteomes" id="UP000294555"/>
    </source>
</evidence>
<feature type="transmembrane region" description="Helical" evidence="1">
    <location>
        <begin position="50"/>
        <end position="69"/>
    </location>
</feature>